<dbReference type="SUPFAM" id="SSF141868">
    <property type="entry name" value="EAL domain-like"/>
    <property type="match status" value="1"/>
</dbReference>
<dbReference type="InterPro" id="IPR001633">
    <property type="entry name" value="EAL_dom"/>
</dbReference>
<dbReference type="EMBL" id="CP147846">
    <property type="protein sequence ID" value="WXG68180.1"/>
    <property type="molecule type" value="Genomic_DNA"/>
</dbReference>
<evidence type="ECO:0000313" key="3">
    <source>
        <dbReference type="Proteomes" id="UP001432000"/>
    </source>
</evidence>
<dbReference type="PANTHER" id="PTHR33121:SF76">
    <property type="entry name" value="SIGNALING PROTEIN"/>
    <property type="match status" value="1"/>
</dbReference>
<organism evidence="2 3">
    <name type="scientific">Rhodococcus sovatensis</name>
    <dbReference type="NCBI Taxonomy" id="1805840"/>
    <lineage>
        <taxon>Bacteria</taxon>
        <taxon>Bacillati</taxon>
        <taxon>Actinomycetota</taxon>
        <taxon>Actinomycetes</taxon>
        <taxon>Mycobacteriales</taxon>
        <taxon>Nocardiaceae</taxon>
        <taxon>Rhodococcus</taxon>
    </lineage>
</organism>
<reference evidence="2 3" key="1">
    <citation type="submission" date="2024-03" db="EMBL/GenBank/DDBJ databases">
        <title>Natural products discovery in diverse microorganisms through a two-stage MS feature dereplication strategy.</title>
        <authorList>
            <person name="Zhang R."/>
        </authorList>
    </citation>
    <scope>NUCLEOTIDE SEQUENCE [LARGE SCALE GENOMIC DNA]</scope>
    <source>
        <strain evidence="2 3">18930</strain>
    </source>
</reference>
<dbReference type="PANTHER" id="PTHR33121">
    <property type="entry name" value="CYCLIC DI-GMP PHOSPHODIESTERASE PDEF"/>
    <property type="match status" value="1"/>
</dbReference>
<dbReference type="Pfam" id="PF00563">
    <property type="entry name" value="EAL"/>
    <property type="match status" value="1"/>
</dbReference>
<proteinExistence type="predicted"/>
<dbReference type="PROSITE" id="PS50883">
    <property type="entry name" value="EAL"/>
    <property type="match status" value="1"/>
</dbReference>
<dbReference type="InterPro" id="IPR019278">
    <property type="entry name" value="DICT_dom"/>
</dbReference>
<dbReference type="InterPro" id="IPR035919">
    <property type="entry name" value="EAL_sf"/>
</dbReference>
<protein>
    <submittedName>
        <fullName evidence="2">EAL domain-containing protein</fullName>
    </submittedName>
</protein>
<name>A0ABZ2PIX1_9NOCA</name>
<dbReference type="Proteomes" id="UP001432000">
    <property type="component" value="Chromosome"/>
</dbReference>
<dbReference type="InterPro" id="IPR050706">
    <property type="entry name" value="Cyclic-di-GMP_PDE-like"/>
</dbReference>
<dbReference type="RefSeq" id="WP_338888213.1">
    <property type="nucleotide sequence ID" value="NZ_CP147846.1"/>
</dbReference>
<gene>
    <name evidence="2" type="ORF">WDS16_23715</name>
</gene>
<keyword evidence="3" id="KW-1185">Reference proteome</keyword>
<dbReference type="Pfam" id="PF10069">
    <property type="entry name" value="DICT"/>
    <property type="match status" value="1"/>
</dbReference>
<feature type="domain" description="EAL" evidence="1">
    <location>
        <begin position="13"/>
        <end position="254"/>
    </location>
</feature>
<evidence type="ECO:0000259" key="1">
    <source>
        <dbReference type="PROSITE" id="PS50883"/>
    </source>
</evidence>
<evidence type="ECO:0000313" key="2">
    <source>
        <dbReference type="EMBL" id="WXG68180.1"/>
    </source>
</evidence>
<sequence>MTDETSTGKTSTNTYDGGALESLLGPDSLNTDFAPIVDLLTREVIGYEAIVSGPADSAFANPAALSSAARAMDMTVDLDLVRWSGAVAGAARIESLQNLPLFIAIDPDTLPHLPDRGDVASGTAVLQLDETSLIRRPSQLLRAVADVRRLGWAIAVDHVGVRPESLALLPLLEPDVVKLDRTLITRRPSRFTARVVNAVAAYTERTGAIVMAEGIDTEDGIGTAIALGARVGQGKFFTDQNPVPVEPSKRLSSLNFRTSPGRGSLPRSSPYQLAAAGRVSKPSTKGLLVEVSKGLESIASQSLQTAVILGSFEKREHFTELTARRWEVMASRAALVGALAVGIDAEPAPKVRGADLAEDDPVREEWVVVVLSPHFSAVLAAKDMGDTGRDMDRRFSYVLSHDPALTVDCARSLLLRLPVERTGL</sequence>
<dbReference type="SMART" id="SM00052">
    <property type="entry name" value="EAL"/>
    <property type="match status" value="1"/>
</dbReference>
<dbReference type="Gene3D" id="3.20.20.450">
    <property type="entry name" value="EAL domain"/>
    <property type="match status" value="1"/>
</dbReference>
<dbReference type="CDD" id="cd01948">
    <property type="entry name" value="EAL"/>
    <property type="match status" value="1"/>
</dbReference>
<accession>A0ABZ2PIX1</accession>